<dbReference type="EMBL" id="QGDO01000001">
    <property type="protein sequence ID" value="PWJ45013.1"/>
    <property type="molecule type" value="Genomic_DNA"/>
</dbReference>
<dbReference type="OrthoDB" id="9801156at2"/>
<dbReference type="GO" id="GO:0008106">
    <property type="term" value="F:alcohol dehydrogenase (NADP+) activity"/>
    <property type="evidence" value="ECO:0007669"/>
    <property type="project" value="TreeGrafter"/>
</dbReference>
<organism evidence="5 6">
    <name type="scientific">Sediminitomix flava</name>
    <dbReference type="NCBI Taxonomy" id="379075"/>
    <lineage>
        <taxon>Bacteria</taxon>
        <taxon>Pseudomonadati</taxon>
        <taxon>Bacteroidota</taxon>
        <taxon>Cytophagia</taxon>
        <taxon>Cytophagales</taxon>
        <taxon>Flammeovirgaceae</taxon>
        <taxon>Sediminitomix</taxon>
    </lineage>
</organism>
<dbReference type="Gene3D" id="3.40.50.1970">
    <property type="match status" value="1"/>
</dbReference>
<accession>A0A315ZIH4</accession>
<evidence type="ECO:0000259" key="4">
    <source>
        <dbReference type="Pfam" id="PF25137"/>
    </source>
</evidence>
<dbReference type="InterPro" id="IPR001670">
    <property type="entry name" value="ADH_Fe/GldA"/>
</dbReference>
<keyword evidence="2" id="KW-0560">Oxidoreductase</keyword>
<name>A0A315ZIH4_SEDFL</name>
<evidence type="ECO:0000256" key="2">
    <source>
        <dbReference type="ARBA" id="ARBA00023002"/>
    </source>
</evidence>
<dbReference type="GO" id="GO:1990002">
    <property type="term" value="F:methylglyoxal reductase (NADPH) (acetol producing) activity"/>
    <property type="evidence" value="ECO:0007669"/>
    <property type="project" value="TreeGrafter"/>
</dbReference>
<gene>
    <name evidence="5" type="ORF">BC781_1011411</name>
</gene>
<evidence type="ECO:0000256" key="1">
    <source>
        <dbReference type="ARBA" id="ARBA00007358"/>
    </source>
</evidence>
<keyword evidence="6" id="KW-1185">Reference proteome</keyword>
<sequence>MRNFEYKNPVKLIFGKDQTSKIASEIPAGSKVLMTYGGGSIKKNGVYDQVIEALKDFEVLEFGGIEANPEFTTLMKAVNLARENKVDYLLAVGGGSVIDGTKFISAAIPYDGDDEWDILAKSLGRKLKSAVPFGTVLTIPATGSEANSGAVVSRSEIKEKRTFGGPMFFPQFSVLDPQVVRTLPKRQIANGTADAFWHVLEQYLTYPAGAPIQDRIAEGILNTLVEVGPKVIADPNDYEAAANLMYSATMALNGQIQQGVPTDWATHMIGHELTALFGIDHARTLSIIGPNLFRVMFENKKEKLVQYGERVWNITEGTEDERAQKAIEKTVEFLESLGIQTKISDYTSDYSEASKIIADRFKERNWLGMGERQDITPEKVVEIVEMSI</sequence>
<reference evidence="5 6" key="1">
    <citation type="submission" date="2018-03" db="EMBL/GenBank/DDBJ databases">
        <title>Genomic Encyclopedia of Archaeal and Bacterial Type Strains, Phase II (KMG-II): from individual species to whole genera.</title>
        <authorList>
            <person name="Goeker M."/>
        </authorList>
    </citation>
    <scope>NUCLEOTIDE SEQUENCE [LARGE SCALE GENOMIC DNA]</scope>
    <source>
        <strain evidence="5 6">DSM 28229</strain>
    </source>
</reference>
<dbReference type="Proteomes" id="UP000245535">
    <property type="component" value="Unassembled WGS sequence"/>
</dbReference>
<dbReference type="Pfam" id="PF25137">
    <property type="entry name" value="ADH_Fe_C"/>
    <property type="match status" value="1"/>
</dbReference>
<dbReference type="Gene3D" id="1.20.1090.10">
    <property type="entry name" value="Dehydroquinate synthase-like - alpha domain"/>
    <property type="match status" value="1"/>
</dbReference>
<evidence type="ECO:0000313" key="6">
    <source>
        <dbReference type="Proteomes" id="UP000245535"/>
    </source>
</evidence>
<comment type="similarity">
    <text evidence="1">Belongs to the iron-containing alcohol dehydrogenase family.</text>
</comment>
<dbReference type="PANTHER" id="PTHR43633">
    <property type="entry name" value="ALCOHOL DEHYDROGENASE YQHD"/>
    <property type="match status" value="1"/>
</dbReference>
<comment type="caution">
    <text evidence="5">The sequence shown here is derived from an EMBL/GenBank/DDBJ whole genome shotgun (WGS) entry which is preliminary data.</text>
</comment>
<feature type="domain" description="Fe-containing alcohol dehydrogenase-like C-terminal" evidence="4">
    <location>
        <begin position="189"/>
        <end position="385"/>
    </location>
</feature>
<dbReference type="GO" id="GO:0005829">
    <property type="term" value="C:cytosol"/>
    <property type="evidence" value="ECO:0007669"/>
    <property type="project" value="TreeGrafter"/>
</dbReference>
<evidence type="ECO:0000313" key="5">
    <source>
        <dbReference type="EMBL" id="PWJ45013.1"/>
    </source>
</evidence>
<dbReference type="RefSeq" id="WP_109616469.1">
    <property type="nucleotide sequence ID" value="NZ_QGDO01000001.1"/>
</dbReference>
<protein>
    <submittedName>
        <fullName evidence="5">NADP-dependent alcohol dehydrogenase</fullName>
    </submittedName>
</protein>
<dbReference type="CDD" id="cd08187">
    <property type="entry name" value="BDH"/>
    <property type="match status" value="1"/>
</dbReference>
<dbReference type="PROSITE" id="PS00060">
    <property type="entry name" value="ADH_IRON_2"/>
    <property type="match status" value="1"/>
</dbReference>
<dbReference type="SUPFAM" id="SSF56796">
    <property type="entry name" value="Dehydroquinate synthase-like"/>
    <property type="match status" value="1"/>
</dbReference>
<dbReference type="PROSITE" id="PS00913">
    <property type="entry name" value="ADH_IRON_1"/>
    <property type="match status" value="1"/>
</dbReference>
<dbReference type="FunFam" id="3.40.50.1970:FF:000003">
    <property type="entry name" value="Alcohol dehydrogenase, iron-containing"/>
    <property type="match status" value="1"/>
</dbReference>
<dbReference type="GO" id="GO:1990362">
    <property type="term" value="F:butanol dehydrogenase (NAD+) activity"/>
    <property type="evidence" value="ECO:0007669"/>
    <property type="project" value="InterPro"/>
</dbReference>
<dbReference type="InterPro" id="IPR018211">
    <property type="entry name" value="ADH_Fe_CS"/>
</dbReference>
<dbReference type="PANTHER" id="PTHR43633:SF1">
    <property type="entry name" value="ALCOHOL DEHYDROGENASE YQHD"/>
    <property type="match status" value="1"/>
</dbReference>
<dbReference type="GO" id="GO:0046872">
    <property type="term" value="F:metal ion binding"/>
    <property type="evidence" value="ECO:0007669"/>
    <property type="project" value="InterPro"/>
</dbReference>
<dbReference type="AlphaFoldDB" id="A0A315ZIH4"/>
<feature type="domain" description="Alcohol dehydrogenase iron-type/glycerol dehydrogenase GldA" evidence="3">
    <location>
        <begin position="9"/>
        <end position="177"/>
    </location>
</feature>
<dbReference type="Pfam" id="PF00465">
    <property type="entry name" value="Fe-ADH"/>
    <property type="match status" value="1"/>
</dbReference>
<evidence type="ECO:0000259" key="3">
    <source>
        <dbReference type="Pfam" id="PF00465"/>
    </source>
</evidence>
<proteinExistence type="inferred from homology"/>
<dbReference type="InterPro" id="IPR044731">
    <property type="entry name" value="BDH-like"/>
</dbReference>
<dbReference type="InterPro" id="IPR056798">
    <property type="entry name" value="ADH_Fe_C"/>
</dbReference>